<sequence length="419" mass="44967">MPVDLPIASSTDAPPVPPRVIAWLGLLMLVMLAGAAATLFTWPKSEPTGSTWFWTKLLVLPALGFFVAFGLRLFYFEQESDRVRAEEETLKGDQAKARLFGSEPLAVLECRYLCALENGRAANETAPTHSILSAQVPHSGGTAVRHTALKLGEARTILERYRACFLEILDGVGAAICALPRDVPFNVCLALPANPKTPEEDDLLATWQDCWRESGLRPVKASRLAAEQGLMPLDEWLDVRGGAALEKVTLYVSAQLHVTPPHNSAEAAVALLLGWAPLLERRGLKPLAMLHRPIEAEPGALDDAILEALLWGRSVSTEIGDLWQAGLAADDKPAILQSASALSLAVSKARDLSGIHDIDITLGHAGIAAGWLAAAFAIERVAQAHTPQLIVHRTGSLQLAVVNPVARPTADTTEKAHTP</sequence>
<keyword evidence="1" id="KW-0812">Transmembrane</keyword>
<name>A0A7Y9WFG3_9BURK</name>
<comment type="caution">
    <text evidence="2">The sequence shown here is derived from an EMBL/GenBank/DDBJ whole genome shotgun (WGS) entry which is preliminary data.</text>
</comment>
<evidence type="ECO:0000313" key="2">
    <source>
        <dbReference type="EMBL" id="NYH19839.1"/>
    </source>
</evidence>
<evidence type="ECO:0000313" key="3">
    <source>
        <dbReference type="Proteomes" id="UP000572540"/>
    </source>
</evidence>
<feature type="transmembrane region" description="Helical" evidence="1">
    <location>
        <begin position="54"/>
        <end position="75"/>
    </location>
</feature>
<organism evidence="2 3">
    <name type="scientific">Paraburkholderia bryophila</name>
    <dbReference type="NCBI Taxonomy" id="420952"/>
    <lineage>
        <taxon>Bacteria</taxon>
        <taxon>Pseudomonadati</taxon>
        <taxon>Pseudomonadota</taxon>
        <taxon>Betaproteobacteria</taxon>
        <taxon>Burkholderiales</taxon>
        <taxon>Burkholderiaceae</taxon>
        <taxon>Paraburkholderia</taxon>
    </lineage>
</organism>
<gene>
    <name evidence="2" type="ORF">GGD41_007067</name>
</gene>
<dbReference type="AlphaFoldDB" id="A0A7Y9WFG3"/>
<proteinExistence type="predicted"/>
<dbReference type="Proteomes" id="UP000572540">
    <property type="component" value="Unassembled WGS sequence"/>
</dbReference>
<reference evidence="2 3" key="1">
    <citation type="submission" date="2020-07" db="EMBL/GenBank/DDBJ databases">
        <title>Exploring microbial biodiversity for novel pathways involved in the catabolism of aromatic compounds derived from lignin.</title>
        <authorList>
            <person name="Elkins J."/>
        </authorList>
    </citation>
    <scope>NUCLEOTIDE SEQUENCE [LARGE SCALE GENOMIC DNA]</scope>
    <source>
        <strain evidence="2 3">H2C3B</strain>
    </source>
</reference>
<dbReference type="RefSeq" id="WP_179704735.1">
    <property type="nucleotide sequence ID" value="NZ_JACCAU010000001.1"/>
</dbReference>
<accession>A0A7Y9WFG3</accession>
<evidence type="ECO:0000256" key="1">
    <source>
        <dbReference type="SAM" id="Phobius"/>
    </source>
</evidence>
<keyword evidence="1" id="KW-1133">Transmembrane helix</keyword>
<protein>
    <submittedName>
        <fullName evidence="2">Uncharacterized protein</fullName>
    </submittedName>
</protein>
<feature type="transmembrane region" description="Helical" evidence="1">
    <location>
        <begin position="20"/>
        <end position="42"/>
    </location>
</feature>
<dbReference type="EMBL" id="JACCAU010000001">
    <property type="protein sequence ID" value="NYH19839.1"/>
    <property type="molecule type" value="Genomic_DNA"/>
</dbReference>
<keyword evidence="1" id="KW-0472">Membrane</keyword>